<dbReference type="InterPro" id="IPR036322">
    <property type="entry name" value="WD40_repeat_dom_sf"/>
</dbReference>
<dbReference type="GO" id="GO:0034314">
    <property type="term" value="P:Arp2/3 complex-mediated actin nucleation"/>
    <property type="evidence" value="ECO:0007669"/>
    <property type="project" value="UniProtKB-UniRule"/>
</dbReference>
<evidence type="ECO:0000256" key="5">
    <source>
        <dbReference type="ARBA" id="ARBA00023203"/>
    </source>
</evidence>
<keyword evidence="5 7" id="KW-0009">Actin-binding</keyword>
<organism evidence="9 10">
    <name type="scientific">[Candida] arabinofermentans NRRL YB-2248</name>
    <dbReference type="NCBI Taxonomy" id="983967"/>
    <lineage>
        <taxon>Eukaryota</taxon>
        <taxon>Fungi</taxon>
        <taxon>Dikarya</taxon>
        <taxon>Ascomycota</taxon>
        <taxon>Saccharomycotina</taxon>
        <taxon>Pichiomycetes</taxon>
        <taxon>Pichiales</taxon>
        <taxon>Pichiaceae</taxon>
        <taxon>Ogataea</taxon>
        <taxon>Ogataea/Candida clade</taxon>
    </lineage>
</organism>
<evidence type="ECO:0000256" key="2">
    <source>
        <dbReference type="ARBA" id="ARBA00022490"/>
    </source>
</evidence>
<comment type="function">
    <text evidence="7">Functions as component of the Arp2/3 complex which is involved in regulation of actin polymerization and together with an activating nucleation-promoting factor (NPF) mediates the formation of branched actin networks.</text>
</comment>
<evidence type="ECO:0000313" key="10">
    <source>
        <dbReference type="Proteomes" id="UP000094801"/>
    </source>
</evidence>
<name>A0A1E4T376_9ASCO</name>
<proteinExistence type="inferred from homology"/>
<evidence type="ECO:0000256" key="7">
    <source>
        <dbReference type="PIRNR" id="PIRNR038093"/>
    </source>
</evidence>
<dbReference type="OrthoDB" id="406844at2759"/>
<dbReference type="InterPro" id="IPR015943">
    <property type="entry name" value="WD40/YVTN_repeat-like_dom_sf"/>
</dbReference>
<dbReference type="Pfam" id="PF00400">
    <property type="entry name" value="WD40"/>
    <property type="match status" value="2"/>
</dbReference>
<dbReference type="PIRSF" id="PIRSF038093">
    <property type="entry name" value="ARP2/3_su1"/>
    <property type="match status" value="1"/>
</dbReference>
<evidence type="ECO:0000256" key="1">
    <source>
        <dbReference type="ARBA" id="ARBA00006260"/>
    </source>
</evidence>
<evidence type="ECO:0000256" key="6">
    <source>
        <dbReference type="ARBA" id="ARBA00023212"/>
    </source>
</evidence>
<gene>
    <name evidence="9" type="ORF">CANARDRAFT_175128</name>
</gene>
<feature type="repeat" description="WD" evidence="8">
    <location>
        <begin position="50"/>
        <end position="81"/>
    </location>
</feature>
<protein>
    <recommendedName>
        <fullName evidence="7">Actin-related protein 2/3 complex subunit</fullName>
    </recommendedName>
</protein>
<dbReference type="AlphaFoldDB" id="A0A1E4T376"/>
<keyword evidence="10" id="KW-1185">Reference proteome</keyword>
<keyword evidence="2 7" id="KW-0963">Cytoplasm</keyword>
<dbReference type="STRING" id="983967.A0A1E4T376"/>
<accession>A0A1E4T376</accession>
<dbReference type="InterPro" id="IPR001680">
    <property type="entry name" value="WD40_rpt"/>
</dbReference>
<dbReference type="SUPFAM" id="SSF50978">
    <property type="entry name" value="WD40 repeat-like"/>
    <property type="match status" value="1"/>
</dbReference>
<evidence type="ECO:0000313" key="9">
    <source>
        <dbReference type="EMBL" id="ODV86194.1"/>
    </source>
</evidence>
<dbReference type="PROSITE" id="PS50082">
    <property type="entry name" value="WD_REPEATS_2"/>
    <property type="match status" value="1"/>
</dbReference>
<dbReference type="GO" id="GO:0030479">
    <property type="term" value="C:actin cortical patch"/>
    <property type="evidence" value="ECO:0007669"/>
    <property type="project" value="UniProtKB-SubCell"/>
</dbReference>
<dbReference type="Gene3D" id="2.130.10.10">
    <property type="entry name" value="YVTN repeat-like/Quinoprotein amine dehydrogenase"/>
    <property type="match status" value="1"/>
</dbReference>
<comment type="similarity">
    <text evidence="1 7">Belongs to the WD repeat ARPC1 family.</text>
</comment>
<dbReference type="Proteomes" id="UP000094801">
    <property type="component" value="Unassembled WGS sequence"/>
</dbReference>
<dbReference type="SMART" id="SM00320">
    <property type="entry name" value="WD40"/>
    <property type="match status" value="6"/>
</dbReference>
<dbReference type="GO" id="GO:0051015">
    <property type="term" value="F:actin filament binding"/>
    <property type="evidence" value="ECO:0007669"/>
    <property type="project" value="TreeGrafter"/>
</dbReference>
<evidence type="ECO:0000256" key="3">
    <source>
        <dbReference type="ARBA" id="ARBA00022574"/>
    </source>
</evidence>
<keyword evidence="6 7" id="KW-0206">Cytoskeleton</keyword>
<dbReference type="PANTHER" id="PTHR10709">
    <property type="entry name" value="ACTIN-RELATED PROTEIN 2/3 COMPLEX SUBUNIT 1"/>
    <property type="match status" value="1"/>
</dbReference>
<dbReference type="InterPro" id="IPR017383">
    <property type="entry name" value="ARPC1"/>
</dbReference>
<keyword evidence="4" id="KW-0677">Repeat</keyword>
<dbReference type="GO" id="GO:0005885">
    <property type="term" value="C:Arp2/3 protein complex"/>
    <property type="evidence" value="ECO:0007669"/>
    <property type="project" value="UniProtKB-UniRule"/>
</dbReference>
<evidence type="ECO:0000256" key="8">
    <source>
        <dbReference type="PROSITE-ProRule" id="PRU00221"/>
    </source>
</evidence>
<evidence type="ECO:0000256" key="4">
    <source>
        <dbReference type="ARBA" id="ARBA00022737"/>
    </source>
</evidence>
<sequence length="364" mass="40953">MSPIQFTLSKGPIYSHCFSSNKKFVAITKENNVEIYDLSIVGNPKLITILKHHDKTITALDINSDGLIVTCSQDRNALVWEPTSSGDGEYKPTLVLLRINRAATTVKWSPNGKKFAVGSSARVIAICYFELENDWWISKHIKKPLKSTILSLDWHENSVLLSCGSSDGHVRVFSTFIKSVDSKPTPTIWGERLPFQTLCLDCKIGSWIHDVKFDPNYQFLSCIGHDSTINFIYPGVGDLEIENLIKLKTSNLPFKSILFINEMKVVVGGYDCYPIVYEFDGSKWFKSYSIDDPSTKNQINNENQSALNMFRQMDLKGKNDTVSSALLTIHQNTINELRPFQSDSNGILRFSSCGNDGKIVIFDV</sequence>
<reference evidence="10" key="1">
    <citation type="submission" date="2016-04" db="EMBL/GenBank/DDBJ databases">
        <title>Comparative genomics of biotechnologically important yeasts.</title>
        <authorList>
            <consortium name="DOE Joint Genome Institute"/>
            <person name="Riley R."/>
            <person name="Haridas S."/>
            <person name="Wolfe K.H."/>
            <person name="Lopes M.R."/>
            <person name="Hittinger C.T."/>
            <person name="Goker M."/>
            <person name="Salamov A."/>
            <person name="Wisecaver J."/>
            <person name="Long T.M."/>
            <person name="Aerts A.L."/>
            <person name="Barry K."/>
            <person name="Choi C."/>
            <person name="Clum A."/>
            <person name="Coughlan A.Y."/>
            <person name="Deshpande S."/>
            <person name="Douglass A.P."/>
            <person name="Hanson S.J."/>
            <person name="Klenk H.-P."/>
            <person name="Labutti K."/>
            <person name="Lapidus A."/>
            <person name="Lindquist E."/>
            <person name="Lipzen A."/>
            <person name="Meier-Kolthoff J.P."/>
            <person name="Ohm R.A."/>
            <person name="Otillar R.P."/>
            <person name="Pangilinan J."/>
            <person name="Peng Y."/>
            <person name="Rokas A."/>
            <person name="Rosa C.A."/>
            <person name="Scheuner C."/>
            <person name="Sibirny A.A."/>
            <person name="Slot J.C."/>
            <person name="Stielow J.B."/>
            <person name="Sun H."/>
            <person name="Kurtzman C.P."/>
            <person name="Blackwell M."/>
            <person name="Grigoriev I.V."/>
            <person name="Jeffries T.W."/>
        </authorList>
    </citation>
    <scope>NUCLEOTIDE SEQUENCE [LARGE SCALE GENOMIC DNA]</scope>
    <source>
        <strain evidence="10">NRRL YB-2248</strain>
    </source>
</reference>
<keyword evidence="3 8" id="KW-0853">WD repeat</keyword>
<dbReference type="EMBL" id="KV453850">
    <property type="protein sequence ID" value="ODV86194.1"/>
    <property type="molecule type" value="Genomic_DNA"/>
</dbReference>
<comment type="subcellular location">
    <subcellularLocation>
        <location evidence="7">Cytoplasm</location>
        <location evidence="7">Cytoskeleton</location>
        <location evidence="7">Actin patch</location>
    </subcellularLocation>
</comment>
<dbReference type="PANTHER" id="PTHR10709:SF2">
    <property type="entry name" value="ACTIN-RELATED PROTEIN 2_3 COMPLEX SUBUNIT"/>
    <property type="match status" value="1"/>
</dbReference>